<dbReference type="Proteomes" id="UP000028045">
    <property type="component" value="Unassembled WGS sequence"/>
</dbReference>
<protein>
    <submittedName>
        <fullName evidence="2">Uncharacterized protein</fullName>
    </submittedName>
</protein>
<name>A0A084AN70_STACB</name>
<accession>A0A084AN70</accession>
<reference evidence="2 3" key="1">
    <citation type="journal article" date="2014" name="BMC Genomics">
        <title>Comparative genome sequencing reveals chemotype-specific gene clusters in the toxigenic black mold Stachybotrys.</title>
        <authorList>
            <person name="Semeiks J."/>
            <person name="Borek D."/>
            <person name="Otwinowski Z."/>
            <person name="Grishin N.V."/>
        </authorList>
    </citation>
    <scope>NUCLEOTIDE SEQUENCE [LARGE SCALE GENOMIC DNA]</scope>
    <source>
        <strain evidence="3">CBS 109288 / IBT 7711</strain>
    </source>
</reference>
<dbReference type="AlphaFoldDB" id="A0A084AN70"/>
<feature type="signal peptide" evidence="1">
    <location>
        <begin position="1"/>
        <end position="19"/>
    </location>
</feature>
<evidence type="ECO:0000313" key="3">
    <source>
        <dbReference type="Proteomes" id="UP000028045"/>
    </source>
</evidence>
<dbReference type="EMBL" id="KL648647">
    <property type="protein sequence ID" value="KEY66749.1"/>
    <property type="molecule type" value="Genomic_DNA"/>
</dbReference>
<evidence type="ECO:0000313" key="2">
    <source>
        <dbReference type="EMBL" id="KEY66749.1"/>
    </source>
</evidence>
<organism evidence="2 3">
    <name type="scientific">Stachybotrys chartarum (strain CBS 109288 / IBT 7711)</name>
    <name type="common">Toxic black mold</name>
    <name type="synonym">Stilbospora chartarum</name>
    <dbReference type="NCBI Taxonomy" id="1280523"/>
    <lineage>
        <taxon>Eukaryota</taxon>
        <taxon>Fungi</taxon>
        <taxon>Dikarya</taxon>
        <taxon>Ascomycota</taxon>
        <taxon>Pezizomycotina</taxon>
        <taxon>Sordariomycetes</taxon>
        <taxon>Hypocreomycetidae</taxon>
        <taxon>Hypocreales</taxon>
        <taxon>Stachybotryaceae</taxon>
        <taxon>Stachybotrys</taxon>
    </lineage>
</organism>
<dbReference type="HOGENOM" id="CLU_067171_1_0_1"/>
<keyword evidence="1" id="KW-0732">Signal</keyword>
<gene>
    <name evidence="2" type="ORF">S7711_06795</name>
</gene>
<evidence type="ECO:0000256" key="1">
    <source>
        <dbReference type="SAM" id="SignalP"/>
    </source>
</evidence>
<feature type="chain" id="PRO_5001771109" evidence="1">
    <location>
        <begin position="20"/>
        <end position="261"/>
    </location>
</feature>
<proteinExistence type="predicted"/>
<sequence length="261" mass="28894">MKVASLPVAALLLAGSANALFGKKPPPKPKTEVVSGFKWNNPFEADTISDYEADCGATSTFNAYEYTLHDLMAKFPEGLGAWAPGLKSLFSQREYPGSWGGWDRHLHDRSILLMEYKNVPSEVRNWIEEQDRTDGPGKGLFGVFKKPTEEEEKIKETVTFAEEGENKRGKDEDMVVIFAPGALYEVLPLWTAGDSPCKDDLLDLSKYKPTPEAGAVVAWPENQKPTKKKIEFVVKAQVLKAKVLDPSSAPSDETAETKEEL</sequence>
<keyword evidence="3" id="KW-1185">Reference proteome</keyword>
<dbReference type="OrthoDB" id="4359806at2759"/>